<dbReference type="Pfam" id="PF02537">
    <property type="entry name" value="CRCB"/>
    <property type="match status" value="1"/>
</dbReference>
<dbReference type="RefSeq" id="WP_054732901.1">
    <property type="nucleotide sequence ID" value="NZ_AZFZ01000007.1"/>
</dbReference>
<keyword evidence="3 10" id="KW-0812">Transmembrane</keyword>
<keyword evidence="4 10" id="KW-1133">Transmembrane helix</keyword>
<dbReference type="GO" id="GO:0005886">
    <property type="term" value="C:plasma membrane"/>
    <property type="evidence" value="ECO:0007669"/>
    <property type="project" value="UniProtKB-SubCell"/>
</dbReference>
<feature type="binding site" evidence="10">
    <location>
        <position position="71"/>
    </location>
    <ligand>
        <name>Na(+)</name>
        <dbReference type="ChEBI" id="CHEBI:29101"/>
        <note>structural</note>
    </ligand>
</feature>
<keyword evidence="10" id="KW-0406">Ion transport</keyword>
<dbReference type="AlphaFoldDB" id="A0A0R1YT51"/>
<evidence type="ECO:0000313" key="12">
    <source>
        <dbReference type="Proteomes" id="UP000051010"/>
    </source>
</evidence>
<name>A0A0R1YT51_9LACO</name>
<dbReference type="PATRIC" id="fig|1423786.4.peg.2717"/>
<keyword evidence="10" id="KW-0479">Metal-binding</keyword>
<feature type="transmembrane region" description="Helical" evidence="10">
    <location>
        <begin position="58"/>
        <end position="77"/>
    </location>
</feature>
<dbReference type="InterPro" id="IPR003691">
    <property type="entry name" value="FluC"/>
</dbReference>
<keyword evidence="6 10" id="KW-0407">Ion channel</keyword>
<evidence type="ECO:0000313" key="11">
    <source>
        <dbReference type="EMBL" id="KRM44949.1"/>
    </source>
</evidence>
<keyword evidence="2 10" id="KW-1003">Cell membrane</keyword>
<comment type="catalytic activity">
    <reaction evidence="8">
        <text>fluoride(in) = fluoride(out)</text>
        <dbReference type="Rhea" id="RHEA:76159"/>
        <dbReference type="ChEBI" id="CHEBI:17051"/>
    </reaction>
    <physiologicalReaction direction="left-to-right" evidence="8">
        <dbReference type="Rhea" id="RHEA:76160"/>
    </physiologicalReaction>
</comment>
<dbReference type="GO" id="GO:0046872">
    <property type="term" value="F:metal ion binding"/>
    <property type="evidence" value="ECO:0007669"/>
    <property type="project" value="UniProtKB-KW"/>
</dbReference>
<comment type="function">
    <text evidence="9 10">Fluoride-specific ion channel. Important for reducing fluoride concentration in the cell, thus reducing its toxicity.</text>
</comment>
<accession>A0A0R1YT51</accession>
<reference evidence="11 12" key="1">
    <citation type="journal article" date="2015" name="Genome Announc.">
        <title>Expanding the biotechnology potential of lactobacilli through comparative genomics of 213 strains and associated genera.</title>
        <authorList>
            <person name="Sun Z."/>
            <person name="Harris H.M."/>
            <person name="McCann A."/>
            <person name="Guo C."/>
            <person name="Argimon S."/>
            <person name="Zhang W."/>
            <person name="Yang X."/>
            <person name="Jeffery I.B."/>
            <person name="Cooney J.C."/>
            <person name="Kagawa T.F."/>
            <person name="Liu W."/>
            <person name="Song Y."/>
            <person name="Salvetti E."/>
            <person name="Wrobel A."/>
            <person name="Rasinkangas P."/>
            <person name="Parkhill J."/>
            <person name="Rea M.C."/>
            <person name="O'Sullivan O."/>
            <person name="Ritari J."/>
            <person name="Douillard F.P."/>
            <person name="Paul Ross R."/>
            <person name="Yang R."/>
            <person name="Briner A.E."/>
            <person name="Felis G.E."/>
            <person name="de Vos W.M."/>
            <person name="Barrangou R."/>
            <person name="Klaenhammer T.R."/>
            <person name="Caufield P.W."/>
            <person name="Cui Y."/>
            <person name="Zhang H."/>
            <person name="O'Toole P.W."/>
        </authorList>
    </citation>
    <scope>NUCLEOTIDE SEQUENCE [LARGE SCALE GENOMIC DNA]</scope>
    <source>
        <strain evidence="11 12">DSM 18390</strain>
    </source>
</reference>
<comment type="similarity">
    <text evidence="7 10">Belongs to the fluoride channel Fluc/FEX (TC 1.A.43) family.</text>
</comment>
<keyword evidence="5 10" id="KW-0472">Membrane</keyword>
<organism evidence="11 12">
    <name type="scientific">Lentilactobacillus parafarraginis DSM 18390 = JCM 14109</name>
    <dbReference type="NCBI Taxonomy" id="1423786"/>
    <lineage>
        <taxon>Bacteria</taxon>
        <taxon>Bacillati</taxon>
        <taxon>Bacillota</taxon>
        <taxon>Bacilli</taxon>
        <taxon>Lactobacillales</taxon>
        <taxon>Lactobacillaceae</taxon>
        <taxon>Lentilactobacillus</taxon>
    </lineage>
</organism>
<evidence type="ECO:0000256" key="10">
    <source>
        <dbReference type="HAMAP-Rule" id="MF_00454"/>
    </source>
</evidence>
<gene>
    <name evidence="10" type="primary">fluC</name>
    <name evidence="10" type="synonym">crcB</name>
    <name evidence="11" type="ORF">FD47_GL002595</name>
</gene>
<feature type="transmembrane region" description="Helical" evidence="10">
    <location>
        <begin position="6"/>
        <end position="24"/>
    </location>
</feature>
<keyword evidence="10" id="KW-0813">Transport</keyword>
<dbReference type="PANTHER" id="PTHR28259:SF1">
    <property type="entry name" value="FLUORIDE EXPORT PROTEIN 1-RELATED"/>
    <property type="match status" value="1"/>
</dbReference>
<feature type="binding site" evidence="10">
    <location>
        <position position="68"/>
    </location>
    <ligand>
        <name>Na(+)</name>
        <dbReference type="ChEBI" id="CHEBI:29101"/>
        <note>structural</note>
    </ligand>
</feature>
<evidence type="ECO:0000256" key="5">
    <source>
        <dbReference type="ARBA" id="ARBA00023136"/>
    </source>
</evidence>
<dbReference type="PANTHER" id="PTHR28259">
    <property type="entry name" value="FLUORIDE EXPORT PROTEIN 1-RELATED"/>
    <property type="match status" value="1"/>
</dbReference>
<keyword evidence="10" id="KW-0915">Sodium</keyword>
<evidence type="ECO:0000256" key="4">
    <source>
        <dbReference type="ARBA" id="ARBA00022989"/>
    </source>
</evidence>
<dbReference type="Proteomes" id="UP000051010">
    <property type="component" value="Unassembled WGS sequence"/>
</dbReference>
<feature type="transmembrane region" description="Helical" evidence="10">
    <location>
        <begin position="31"/>
        <end position="52"/>
    </location>
</feature>
<comment type="activity regulation">
    <text evidence="10">Na(+) is not transported, but it plays an essential structural role and its presence is essential for fluoride channel function.</text>
</comment>
<dbReference type="GO" id="GO:0140114">
    <property type="term" value="P:cellular detoxification of fluoride"/>
    <property type="evidence" value="ECO:0007669"/>
    <property type="project" value="UniProtKB-UniRule"/>
</dbReference>
<proteinExistence type="inferred from homology"/>
<evidence type="ECO:0000256" key="3">
    <source>
        <dbReference type="ARBA" id="ARBA00022692"/>
    </source>
</evidence>
<evidence type="ECO:0000256" key="1">
    <source>
        <dbReference type="ARBA" id="ARBA00004651"/>
    </source>
</evidence>
<evidence type="ECO:0000256" key="7">
    <source>
        <dbReference type="ARBA" id="ARBA00035120"/>
    </source>
</evidence>
<evidence type="ECO:0000256" key="9">
    <source>
        <dbReference type="ARBA" id="ARBA00049940"/>
    </source>
</evidence>
<comment type="caution">
    <text evidence="11">The sequence shown here is derived from an EMBL/GenBank/DDBJ whole genome shotgun (WGS) entry which is preliminary data.</text>
</comment>
<feature type="transmembrane region" description="Helical" evidence="10">
    <location>
        <begin position="89"/>
        <end position="113"/>
    </location>
</feature>
<protein>
    <recommendedName>
        <fullName evidence="10">Fluoride-specific ion channel FluC</fullName>
    </recommendedName>
</protein>
<sequence>MVIYAVGFGAGIGAVMRYAITLIGKQYWTKWPWAMFVINVVGALLAGFLTGMAAGGTVALFLLTGLCGGFTTFSTFTTDTFVLVRNNRWLAAVTYYIVTIIFGIIAIEVGWWLGSMV</sequence>
<evidence type="ECO:0000256" key="6">
    <source>
        <dbReference type="ARBA" id="ARBA00023303"/>
    </source>
</evidence>
<comment type="subcellular location">
    <subcellularLocation>
        <location evidence="1 10">Cell membrane</location>
        <topology evidence="1 10">Multi-pass membrane protein</topology>
    </subcellularLocation>
</comment>
<evidence type="ECO:0000256" key="2">
    <source>
        <dbReference type="ARBA" id="ARBA00022475"/>
    </source>
</evidence>
<dbReference type="EMBL" id="AZFZ01000007">
    <property type="protein sequence ID" value="KRM44949.1"/>
    <property type="molecule type" value="Genomic_DNA"/>
</dbReference>
<dbReference type="HAMAP" id="MF_00454">
    <property type="entry name" value="FluC"/>
    <property type="match status" value="1"/>
</dbReference>
<dbReference type="GO" id="GO:0062054">
    <property type="term" value="F:fluoride channel activity"/>
    <property type="evidence" value="ECO:0007669"/>
    <property type="project" value="UniProtKB-UniRule"/>
</dbReference>
<evidence type="ECO:0000256" key="8">
    <source>
        <dbReference type="ARBA" id="ARBA00035585"/>
    </source>
</evidence>